<sequence length="325" mass="36950">MTSSPHTQDYIGRLSEELRLEVCELLPIPALKNLSLASKQWRKSSSSVLWKSFESSLAARDRDFDALVLSLPDGLFDNVKNLKIRASPENFKIVMQVVSGITRDSLRTVELTSAYTEVWESLLCSQHSIEELTFRQHSYVGHSQRFPNPRSLAHSLQKLRKLKIASRNNYNDYGAWLVNTPALEVLSLGSGFGHSSRHATPVPFYIRTPAVGFVPLRLRRLSLFQMILDGFHRLGDILHLPSLRTLDIIHCDCVPVLFRYLTSKYTTSSESALKSFNLTDVDDDDELVESLDQFIGCFSGLETLFVARGDYPLYRRRLRKSPART</sequence>
<dbReference type="GeneID" id="62200874"/>
<dbReference type="SUPFAM" id="SSF81383">
    <property type="entry name" value="F-box domain"/>
    <property type="match status" value="1"/>
</dbReference>
<keyword evidence="2" id="KW-1185">Reference proteome</keyword>
<proteinExistence type="predicted"/>
<comment type="caution">
    <text evidence="1">The sequence shown here is derived from an EMBL/GenBank/DDBJ whole genome shotgun (WGS) entry which is preliminary data.</text>
</comment>
<dbReference type="Gene3D" id="3.80.10.10">
    <property type="entry name" value="Ribonuclease Inhibitor"/>
    <property type="match status" value="1"/>
</dbReference>
<dbReference type="InterPro" id="IPR036047">
    <property type="entry name" value="F-box-like_dom_sf"/>
</dbReference>
<dbReference type="RefSeq" id="XP_038788974.1">
    <property type="nucleotide sequence ID" value="XM_038927696.1"/>
</dbReference>
<reference evidence="1" key="1">
    <citation type="submission" date="2020-01" db="EMBL/GenBank/DDBJ databases">
        <authorList>
            <person name="Feng Z.H.Z."/>
        </authorList>
    </citation>
    <scope>NUCLEOTIDE SEQUENCE</scope>
    <source>
        <strain evidence="1">CBS107.38</strain>
    </source>
</reference>
<evidence type="ECO:0000313" key="2">
    <source>
        <dbReference type="Proteomes" id="UP000596902"/>
    </source>
</evidence>
<dbReference type="SUPFAM" id="SSF52047">
    <property type="entry name" value="RNI-like"/>
    <property type="match status" value="1"/>
</dbReference>
<accession>A0A8H7B7U1</accession>
<reference evidence="1" key="2">
    <citation type="submission" date="2020-08" db="EMBL/GenBank/DDBJ databases">
        <title>Draft Genome Sequence of Cumin Blight Pathogen Alternaria burnsii.</title>
        <authorList>
            <person name="Feng Z."/>
        </authorList>
    </citation>
    <scope>NUCLEOTIDE SEQUENCE</scope>
    <source>
        <strain evidence="1">CBS107.38</strain>
    </source>
</reference>
<dbReference type="Proteomes" id="UP000596902">
    <property type="component" value="Unassembled WGS sequence"/>
</dbReference>
<name>A0A8H7B7U1_9PLEO</name>
<protein>
    <recommendedName>
        <fullName evidence="3">F-box domain-containing protein</fullName>
    </recommendedName>
</protein>
<evidence type="ECO:0008006" key="3">
    <source>
        <dbReference type="Google" id="ProtNLM"/>
    </source>
</evidence>
<organism evidence="1 2">
    <name type="scientific">Alternaria burnsii</name>
    <dbReference type="NCBI Taxonomy" id="1187904"/>
    <lineage>
        <taxon>Eukaryota</taxon>
        <taxon>Fungi</taxon>
        <taxon>Dikarya</taxon>
        <taxon>Ascomycota</taxon>
        <taxon>Pezizomycotina</taxon>
        <taxon>Dothideomycetes</taxon>
        <taxon>Pleosporomycetidae</taxon>
        <taxon>Pleosporales</taxon>
        <taxon>Pleosporineae</taxon>
        <taxon>Pleosporaceae</taxon>
        <taxon>Alternaria</taxon>
        <taxon>Alternaria sect. Alternaria</taxon>
    </lineage>
</organism>
<gene>
    <name evidence="1" type="ORF">GT037_002649</name>
</gene>
<dbReference type="EMBL" id="JAAABM010000003">
    <property type="protein sequence ID" value="KAF7678901.1"/>
    <property type="molecule type" value="Genomic_DNA"/>
</dbReference>
<evidence type="ECO:0000313" key="1">
    <source>
        <dbReference type="EMBL" id="KAF7678901.1"/>
    </source>
</evidence>
<dbReference type="AlphaFoldDB" id="A0A8H7B7U1"/>
<dbReference type="InterPro" id="IPR032675">
    <property type="entry name" value="LRR_dom_sf"/>
</dbReference>